<gene>
    <name evidence="2" type="ORF">HU200_005431</name>
</gene>
<dbReference type="Pfam" id="PF06101">
    <property type="entry name" value="Vps62"/>
    <property type="match status" value="1"/>
</dbReference>
<dbReference type="PANTHER" id="PTHR48203">
    <property type="entry name" value="BNAC01G40110D PROTEIN"/>
    <property type="match status" value="1"/>
</dbReference>
<dbReference type="AlphaFoldDB" id="A0A835FU26"/>
<sequence>MERISMVDGWRPQMELYSSVDDLASSTTRRFAALFLGAAGLDAAAAAIVPGVRDALVVVVSVLRRLRADSLAAGGIWKGNMACVFWWGERPQLFTGGDFAKGAIRIGELDVVNITKFRSIWSCSGASFYEPEGVSEGFHCLGHYAQQNGRTLLGFLLVSREVASHLLINSKPALEKPLDYSLVWTNANLSEDDNSECGCLWLPSPPNGYKALGYVVTKGPKKPSLEAVRCVRDDLTDTCENFRSIVSMGNACQIWETRPCHRGARGHGIPVGTFSCETDSTESKKSGIPCLKNLDSNLRAMPNLEQINALIKHYGPTVFFHPQETYLPSSVSWFFENGATLHKKDKEGGDAILPGGSNLPAGGTNDGEYWIDLPDGKRNEYVKVGNLKSAELYAHVKPAHGGTFTDIAMWVFCPFNGPATIKVGFASFALQKVGRHTGDWEHFTLRVSNFSGELSSIYFSQHSGGEWVDACNLEFISGNKAIVYSSRNGHASYPHPGCYLIGSEKLGVGVRNDVARSDLSVDSSQQYKIISAGHLGDAVVEPCWLQYMREWGPSVTYNSRSEIDTVLSFLPFFLRFTAEAIFNSLPAELYEEEGPTGPKEKNNWEGDERG</sequence>
<evidence type="ECO:0000256" key="1">
    <source>
        <dbReference type="SAM" id="MobiDB-lite"/>
    </source>
</evidence>
<reference evidence="2" key="1">
    <citation type="submission" date="2020-07" db="EMBL/GenBank/DDBJ databases">
        <title>Genome sequence and genetic diversity analysis of an under-domesticated orphan crop, white fonio (Digitaria exilis).</title>
        <authorList>
            <person name="Bennetzen J.L."/>
            <person name="Chen S."/>
            <person name="Ma X."/>
            <person name="Wang X."/>
            <person name="Yssel A.E.J."/>
            <person name="Chaluvadi S.R."/>
            <person name="Johnson M."/>
            <person name="Gangashetty P."/>
            <person name="Hamidou F."/>
            <person name="Sanogo M.D."/>
            <person name="Zwaenepoel A."/>
            <person name="Wallace J."/>
            <person name="Van De Peer Y."/>
            <person name="Van Deynze A."/>
        </authorList>
    </citation>
    <scope>NUCLEOTIDE SEQUENCE</scope>
    <source>
        <tissue evidence="2">Leaves</tissue>
    </source>
</reference>
<dbReference type="InterPro" id="IPR009291">
    <property type="entry name" value="Vps62"/>
</dbReference>
<keyword evidence="3" id="KW-1185">Reference proteome</keyword>
<proteinExistence type="predicted"/>
<name>A0A835FU26_9POAL</name>
<dbReference type="OrthoDB" id="188042at2759"/>
<protein>
    <recommendedName>
        <fullName evidence="4">Vacuolar protein sorting-associated protein 62</fullName>
    </recommendedName>
</protein>
<dbReference type="EMBL" id="JACEFO010000367">
    <property type="protein sequence ID" value="KAF8772747.1"/>
    <property type="molecule type" value="Genomic_DNA"/>
</dbReference>
<dbReference type="PANTHER" id="PTHR48203:SF1">
    <property type="entry name" value="VACUOLAR PROTEIN SORTING-ASSOCIATED PROTEIN 62"/>
    <property type="match status" value="1"/>
</dbReference>
<feature type="compositionally biased region" description="Basic and acidic residues" evidence="1">
    <location>
        <begin position="598"/>
        <end position="610"/>
    </location>
</feature>
<feature type="region of interest" description="Disordered" evidence="1">
    <location>
        <begin position="591"/>
        <end position="610"/>
    </location>
</feature>
<evidence type="ECO:0000313" key="3">
    <source>
        <dbReference type="Proteomes" id="UP000636709"/>
    </source>
</evidence>
<dbReference type="Proteomes" id="UP000636709">
    <property type="component" value="Unassembled WGS sequence"/>
</dbReference>
<organism evidence="2 3">
    <name type="scientific">Digitaria exilis</name>
    <dbReference type="NCBI Taxonomy" id="1010633"/>
    <lineage>
        <taxon>Eukaryota</taxon>
        <taxon>Viridiplantae</taxon>
        <taxon>Streptophyta</taxon>
        <taxon>Embryophyta</taxon>
        <taxon>Tracheophyta</taxon>
        <taxon>Spermatophyta</taxon>
        <taxon>Magnoliopsida</taxon>
        <taxon>Liliopsida</taxon>
        <taxon>Poales</taxon>
        <taxon>Poaceae</taxon>
        <taxon>PACMAD clade</taxon>
        <taxon>Panicoideae</taxon>
        <taxon>Panicodae</taxon>
        <taxon>Paniceae</taxon>
        <taxon>Anthephorinae</taxon>
        <taxon>Digitaria</taxon>
    </lineage>
</organism>
<evidence type="ECO:0000313" key="2">
    <source>
        <dbReference type="EMBL" id="KAF8772747.1"/>
    </source>
</evidence>
<accession>A0A835FU26</accession>
<evidence type="ECO:0008006" key="4">
    <source>
        <dbReference type="Google" id="ProtNLM"/>
    </source>
</evidence>
<comment type="caution">
    <text evidence="2">The sequence shown here is derived from an EMBL/GenBank/DDBJ whole genome shotgun (WGS) entry which is preliminary data.</text>
</comment>